<dbReference type="InterPro" id="IPR050363">
    <property type="entry name" value="MIP/Aquaporin"/>
</dbReference>
<evidence type="ECO:0000256" key="7">
    <source>
        <dbReference type="ARBA" id="ARBA00023136"/>
    </source>
</evidence>
<reference evidence="13" key="2">
    <citation type="submission" date="2022-07" db="EMBL/GenBank/DDBJ databases">
        <authorList>
            <person name="Goncalves M.F.M."/>
            <person name="Hilario S."/>
            <person name="Van De Peer Y."/>
            <person name="Esteves A.C."/>
            <person name="Alves A."/>
        </authorList>
    </citation>
    <scope>NUCLEOTIDE SEQUENCE</scope>
    <source>
        <strain evidence="13">MUM 19.33</strain>
    </source>
</reference>
<sequence length="345" mass="38489">MSAAVDHISNDSVSTVHQEKSSTFIPVDKIENAGSMSQDENISARTDSHAPPMQAEIEPDLRWSRLREYGRDFFSEFGGTMVMILFGDGVVAQVTLSEEEKGNYQSISWGWGLGVMLGVYVASKSGGHLNPAVTLANCIFRGHPWRKFPVYFMGQLLGCMAGAFIMYGAYYQAFSNLEGGTQRTMLTAGIFCTYPADFLTTEAMWWSEFVSSAILIFVIFALADPHNGNAGKMMPLALFFLIFGIGACFGWQTGYAINLARDFGPRLVSYIVGYPHEVWSAGNYYFWVPMVAPFFGCTFGGFLYDVFIFTGESPINTPWMGLKRFTQLNRKTWSNTYRAQEISKV</sequence>
<evidence type="ECO:0000313" key="14">
    <source>
        <dbReference type="Proteomes" id="UP001055219"/>
    </source>
</evidence>
<gene>
    <name evidence="13" type="ORF">J7T54_005646</name>
</gene>
<comment type="caution">
    <text evidence="13">The sequence shown here is derived from an EMBL/GenBank/DDBJ whole genome shotgun (WGS) entry which is preliminary data.</text>
</comment>
<evidence type="ECO:0000256" key="1">
    <source>
        <dbReference type="ARBA" id="ARBA00004141"/>
    </source>
</evidence>
<evidence type="ECO:0000256" key="2">
    <source>
        <dbReference type="ARBA" id="ARBA00006175"/>
    </source>
</evidence>
<organism evidence="13 14">
    <name type="scientific">Emericellopsis cladophorae</name>
    <dbReference type="NCBI Taxonomy" id="2686198"/>
    <lineage>
        <taxon>Eukaryota</taxon>
        <taxon>Fungi</taxon>
        <taxon>Dikarya</taxon>
        <taxon>Ascomycota</taxon>
        <taxon>Pezizomycotina</taxon>
        <taxon>Sordariomycetes</taxon>
        <taxon>Hypocreomycetidae</taxon>
        <taxon>Hypocreales</taxon>
        <taxon>Bionectriaceae</taxon>
        <taxon>Emericellopsis</taxon>
    </lineage>
</organism>
<proteinExistence type="inferred from homology"/>
<evidence type="ECO:0000256" key="6">
    <source>
        <dbReference type="ARBA" id="ARBA00022989"/>
    </source>
</evidence>
<feature type="transmembrane region" description="Helical" evidence="12">
    <location>
        <begin position="150"/>
        <end position="170"/>
    </location>
</feature>
<evidence type="ECO:0000256" key="11">
    <source>
        <dbReference type="SAM" id="MobiDB-lite"/>
    </source>
</evidence>
<keyword evidence="14" id="KW-1185">Reference proteome</keyword>
<keyword evidence="5" id="KW-0677">Repeat</keyword>
<dbReference type="PRINTS" id="PR02019">
    <property type="entry name" value="AQUAPORIN7"/>
</dbReference>
<reference evidence="13" key="1">
    <citation type="journal article" date="2021" name="J Fungi (Basel)">
        <title>Genomic and Metabolomic Analyses of the Marine Fungus Emericellopsis cladophorae: Insights into Saltwater Adaptability Mechanisms and Its Biosynthetic Potential.</title>
        <authorList>
            <person name="Goncalves M.F.M."/>
            <person name="Hilario S."/>
            <person name="Van de Peer Y."/>
            <person name="Esteves A.C."/>
            <person name="Alves A."/>
        </authorList>
    </citation>
    <scope>NUCLEOTIDE SEQUENCE</scope>
    <source>
        <strain evidence="13">MUM 19.33</strain>
    </source>
</reference>
<dbReference type="FunFam" id="1.20.1080.10:FF:000027">
    <property type="entry name" value="MIP aquaporin"/>
    <property type="match status" value="1"/>
</dbReference>
<dbReference type="Proteomes" id="UP001055219">
    <property type="component" value="Unassembled WGS sequence"/>
</dbReference>
<feature type="transmembrane region" description="Helical" evidence="12">
    <location>
        <begin position="284"/>
        <end position="304"/>
    </location>
</feature>
<dbReference type="PANTHER" id="PTHR43829">
    <property type="entry name" value="AQUAPORIN OR AQUAGLYCEROPORIN RELATED"/>
    <property type="match status" value="1"/>
</dbReference>
<keyword evidence="6 12" id="KW-1133">Transmembrane helix</keyword>
<keyword evidence="4 10" id="KW-0812">Transmembrane</keyword>
<evidence type="ECO:0000256" key="3">
    <source>
        <dbReference type="ARBA" id="ARBA00022448"/>
    </source>
</evidence>
<dbReference type="CDD" id="cd00333">
    <property type="entry name" value="MIP"/>
    <property type="match status" value="1"/>
</dbReference>
<feature type="region of interest" description="Disordered" evidence="11">
    <location>
        <begin position="35"/>
        <end position="55"/>
    </location>
</feature>
<feature type="transmembrane region" description="Helical" evidence="12">
    <location>
        <begin position="73"/>
        <end position="94"/>
    </location>
</feature>
<feature type="transmembrane region" description="Helical" evidence="12">
    <location>
        <begin position="203"/>
        <end position="223"/>
    </location>
</feature>
<dbReference type="PRINTS" id="PR00783">
    <property type="entry name" value="MINTRINSICP"/>
</dbReference>
<dbReference type="GeneID" id="75832129"/>
<evidence type="ECO:0000256" key="8">
    <source>
        <dbReference type="ARBA" id="ARBA00034651"/>
    </source>
</evidence>
<dbReference type="PANTHER" id="PTHR43829:SF9">
    <property type="entry name" value="AQUAPORIN-9"/>
    <property type="match status" value="1"/>
</dbReference>
<evidence type="ECO:0000256" key="12">
    <source>
        <dbReference type="SAM" id="Phobius"/>
    </source>
</evidence>
<keyword evidence="7 12" id="KW-0472">Membrane</keyword>
<keyword evidence="3 10" id="KW-0813">Transport</keyword>
<comment type="similarity">
    <text evidence="2 10">Belongs to the MIP/aquaporin (TC 1.A.8) family.</text>
</comment>
<dbReference type="OrthoDB" id="3222at2759"/>
<dbReference type="NCBIfam" id="TIGR00861">
    <property type="entry name" value="MIP"/>
    <property type="match status" value="1"/>
</dbReference>
<accession>A0A9Q0BF56</accession>
<feature type="transmembrane region" description="Helical" evidence="12">
    <location>
        <begin position="235"/>
        <end position="257"/>
    </location>
</feature>
<comment type="catalytic activity">
    <reaction evidence="9">
        <text>glycerol(in) = glycerol(out)</text>
        <dbReference type="Rhea" id="RHEA:29675"/>
        <dbReference type="ChEBI" id="CHEBI:17754"/>
    </reaction>
</comment>
<dbReference type="Pfam" id="PF00230">
    <property type="entry name" value="MIP"/>
    <property type="match status" value="1"/>
</dbReference>
<comment type="subcellular location">
    <subcellularLocation>
        <location evidence="1">Membrane</location>
        <topology evidence="1">Multi-pass membrane protein</topology>
    </subcellularLocation>
</comment>
<dbReference type="InterPro" id="IPR023271">
    <property type="entry name" value="Aquaporin-like"/>
</dbReference>
<protein>
    <submittedName>
        <fullName evidence="13">Aquaporin-like protein</fullName>
    </submittedName>
</protein>
<dbReference type="EMBL" id="JAGIXG020000007">
    <property type="protein sequence ID" value="KAI6783617.1"/>
    <property type="molecule type" value="Genomic_DNA"/>
</dbReference>
<evidence type="ECO:0000256" key="9">
    <source>
        <dbReference type="ARBA" id="ARBA00049405"/>
    </source>
</evidence>
<evidence type="ECO:0000256" key="4">
    <source>
        <dbReference type="ARBA" id="ARBA00022692"/>
    </source>
</evidence>
<evidence type="ECO:0000313" key="13">
    <source>
        <dbReference type="EMBL" id="KAI6783617.1"/>
    </source>
</evidence>
<dbReference type="RefSeq" id="XP_051364473.1">
    <property type="nucleotide sequence ID" value="XM_051504088.1"/>
</dbReference>
<dbReference type="GO" id="GO:0015254">
    <property type="term" value="F:glycerol channel activity"/>
    <property type="evidence" value="ECO:0007669"/>
    <property type="project" value="TreeGrafter"/>
</dbReference>
<dbReference type="Gene3D" id="1.20.1080.10">
    <property type="entry name" value="Glycerol uptake facilitator protein"/>
    <property type="match status" value="1"/>
</dbReference>
<dbReference type="SUPFAM" id="SSF81338">
    <property type="entry name" value="Aquaporin-like"/>
    <property type="match status" value="1"/>
</dbReference>
<dbReference type="InterPro" id="IPR000425">
    <property type="entry name" value="MIP"/>
</dbReference>
<comment type="catalytic activity">
    <reaction evidence="8">
        <text>H2O(in) = H2O(out)</text>
        <dbReference type="Rhea" id="RHEA:29667"/>
        <dbReference type="ChEBI" id="CHEBI:15377"/>
    </reaction>
</comment>
<evidence type="ECO:0000256" key="5">
    <source>
        <dbReference type="ARBA" id="ARBA00022737"/>
    </source>
</evidence>
<dbReference type="GO" id="GO:0005886">
    <property type="term" value="C:plasma membrane"/>
    <property type="evidence" value="ECO:0007669"/>
    <property type="project" value="TreeGrafter"/>
</dbReference>
<dbReference type="PROSITE" id="PS00221">
    <property type="entry name" value="MIP"/>
    <property type="match status" value="1"/>
</dbReference>
<name>A0A9Q0BF56_9HYPO</name>
<dbReference type="InterPro" id="IPR022357">
    <property type="entry name" value="MIP_CS"/>
</dbReference>
<dbReference type="AlphaFoldDB" id="A0A9Q0BF56"/>
<feature type="compositionally biased region" description="Polar residues" evidence="11">
    <location>
        <begin position="35"/>
        <end position="45"/>
    </location>
</feature>
<feature type="transmembrane region" description="Helical" evidence="12">
    <location>
        <begin position="106"/>
        <end position="123"/>
    </location>
</feature>
<evidence type="ECO:0000256" key="10">
    <source>
        <dbReference type="RuleBase" id="RU000477"/>
    </source>
</evidence>
<dbReference type="GO" id="GO:0015250">
    <property type="term" value="F:water channel activity"/>
    <property type="evidence" value="ECO:0007669"/>
    <property type="project" value="TreeGrafter"/>
</dbReference>